<proteinExistence type="predicted"/>
<name>A0ABN3QAK3_9ACTN</name>
<keyword evidence="2" id="KW-1185">Reference proteome</keyword>
<evidence type="ECO:0000313" key="1">
    <source>
        <dbReference type="EMBL" id="GAA2621064.1"/>
    </source>
</evidence>
<protein>
    <submittedName>
        <fullName evidence="1">Uncharacterized protein</fullName>
    </submittedName>
</protein>
<gene>
    <name evidence="1" type="ORF">GCM10009863_38900</name>
</gene>
<comment type="caution">
    <text evidence="1">The sequence shown here is derived from an EMBL/GenBank/DDBJ whole genome shotgun (WGS) entry which is preliminary data.</text>
</comment>
<dbReference type="RefSeq" id="WP_344567596.1">
    <property type="nucleotide sequence ID" value="NZ_BAAARJ010000012.1"/>
</dbReference>
<accession>A0ABN3QAK3</accession>
<organism evidence="1 2">
    <name type="scientific">Streptomyces axinellae</name>
    <dbReference type="NCBI Taxonomy" id="552788"/>
    <lineage>
        <taxon>Bacteria</taxon>
        <taxon>Bacillati</taxon>
        <taxon>Actinomycetota</taxon>
        <taxon>Actinomycetes</taxon>
        <taxon>Kitasatosporales</taxon>
        <taxon>Streptomycetaceae</taxon>
        <taxon>Streptomyces</taxon>
    </lineage>
</organism>
<dbReference type="Proteomes" id="UP001501447">
    <property type="component" value="Unassembled WGS sequence"/>
</dbReference>
<reference evidence="1 2" key="1">
    <citation type="journal article" date="2019" name="Int. J. Syst. Evol. Microbiol.">
        <title>The Global Catalogue of Microorganisms (GCM) 10K type strain sequencing project: providing services to taxonomists for standard genome sequencing and annotation.</title>
        <authorList>
            <consortium name="The Broad Institute Genomics Platform"/>
            <consortium name="The Broad Institute Genome Sequencing Center for Infectious Disease"/>
            <person name="Wu L."/>
            <person name="Ma J."/>
        </authorList>
    </citation>
    <scope>NUCLEOTIDE SEQUENCE [LARGE SCALE GENOMIC DNA]</scope>
    <source>
        <strain evidence="1 2">JCM 16373</strain>
    </source>
</reference>
<sequence>MCCERAVQAGVGGDEATAAGPVRGFAKWPYGIALEWHAAQHANGR</sequence>
<dbReference type="EMBL" id="BAAARJ010000012">
    <property type="protein sequence ID" value="GAA2621064.1"/>
    <property type="molecule type" value="Genomic_DNA"/>
</dbReference>
<evidence type="ECO:0000313" key="2">
    <source>
        <dbReference type="Proteomes" id="UP001501447"/>
    </source>
</evidence>